<protein>
    <recommendedName>
        <fullName evidence="3">Transmembrane protein</fullName>
    </recommendedName>
</protein>
<reference evidence="1 2" key="1">
    <citation type="submission" date="2021-06" db="EMBL/GenBank/DDBJ databases">
        <title>Caerostris darwini draft genome.</title>
        <authorList>
            <person name="Kono N."/>
            <person name="Arakawa K."/>
        </authorList>
    </citation>
    <scope>NUCLEOTIDE SEQUENCE [LARGE SCALE GENOMIC DNA]</scope>
</reference>
<gene>
    <name evidence="1" type="ORF">CDAR_546441</name>
</gene>
<organism evidence="1 2">
    <name type="scientific">Caerostris darwini</name>
    <dbReference type="NCBI Taxonomy" id="1538125"/>
    <lineage>
        <taxon>Eukaryota</taxon>
        <taxon>Metazoa</taxon>
        <taxon>Ecdysozoa</taxon>
        <taxon>Arthropoda</taxon>
        <taxon>Chelicerata</taxon>
        <taxon>Arachnida</taxon>
        <taxon>Araneae</taxon>
        <taxon>Araneomorphae</taxon>
        <taxon>Entelegynae</taxon>
        <taxon>Araneoidea</taxon>
        <taxon>Araneidae</taxon>
        <taxon>Caerostris</taxon>
    </lineage>
</organism>
<evidence type="ECO:0000313" key="1">
    <source>
        <dbReference type="EMBL" id="GIX66833.1"/>
    </source>
</evidence>
<dbReference type="EMBL" id="BPLQ01000026">
    <property type="protein sequence ID" value="GIX66833.1"/>
    <property type="molecule type" value="Genomic_DNA"/>
</dbReference>
<evidence type="ECO:0000313" key="2">
    <source>
        <dbReference type="Proteomes" id="UP001054837"/>
    </source>
</evidence>
<accession>A0AAV4M3J4</accession>
<keyword evidence="2" id="KW-1185">Reference proteome</keyword>
<dbReference type="AlphaFoldDB" id="A0AAV4M3J4"/>
<dbReference type="Proteomes" id="UP001054837">
    <property type="component" value="Unassembled WGS sequence"/>
</dbReference>
<name>A0AAV4M3J4_9ARAC</name>
<evidence type="ECO:0008006" key="3">
    <source>
        <dbReference type="Google" id="ProtNLM"/>
    </source>
</evidence>
<sequence>MLKKCDKPLLAHPPIHGTVRHLSVVQWPPHKKQKPKYIYQPSIAFCPLVQIQTEKYALTNTTKEKRWKYEGLKMIGAGIHCALLICLRLIPSKLIDYGTEQWHKWKLGGGEGMTSNCYLEKKRKDCVVVAGGGSLRREMATLQ</sequence>
<proteinExistence type="predicted"/>
<comment type="caution">
    <text evidence="1">The sequence shown here is derived from an EMBL/GenBank/DDBJ whole genome shotgun (WGS) entry which is preliminary data.</text>
</comment>